<dbReference type="SUPFAM" id="SSF82771">
    <property type="entry name" value="GIY-YIG endonuclease"/>
    <property type="match status" value="1"/>
</dbReference>
<dbReference type="Gene3D" id="3.40.1440.10">
    <property type="entry name" value="GIY-YIG endonuclease"/>
    <property type="match status" value="1"/>
</dbReference>
<organism evidence="3 4">
    <name type="scientific">Brevundimonas staleyi</name>
    <dbReference type="NCBI Taxonomy" id="74326"/>
    <lineage>
        <taxon>Bacteria</taxon>
        <taxon>Pseudomonadati</taxon>
        <taxon>Pseudomonadota</taxon>
        <taxon>Alphaproteobacteria</taxon>
        <taxon>Caulobacterales</taxon>
        <taxon>Caulobacteraceae</taxon>
        <taxon>Brevundimonas</taxon>
    </lineage>
</organism>
<dbReference type="RefSeq" id="WP_374038310.1">
    <property type="nucleotide sequence ID" value="NZ_CP169082.1"/>
</dbReference>
<evidence type="ECO:0000259" key="2">
    <source>
        <dbReference type="PROSITE" id="PS50164"/>
    </source>
</evidence>
<comment type="caution">
    <text evidence="3">The sequence shown here is derived from an EMBL/GenBank/DDBJ whole genome shotgun (WGS) entry which is preliminary data.</text>
</comment>
<dbReference type="InterPro" id="IPR035901">
    <property type="entry name" value="GIY-YIG_endonuc_sf"/>
</dbReference>
<protein>
    <submittedName>
        <fullName evidence="3">GIY-YIG nuclease family protein</fullName>
    </submittedName>
</protein>
<name>A0ABW0FWN4_9CAUL</name>
<dbReference type="InterPro" id="IPR050190">
    <property type="entry name" value="UPF0213_domain"/>
</dbReference>
<dbReference type="PANTHER" id="PTHR34477">
    <property type="entry name" value="UPF0213 PROTEIN YHBQ"/>
    <property type="match status" value="1"/>
</dbReference>
<reference evidence="4" key="1">
    <citation type="journal article" date="2019" name="Int. J. Syst. Evol. Microbiol.">
        <title>The Global Catalogue of Microorganisms (GCM) 10K type strain sequencing project: providing services to taxonomists for standard genome sequencing and annotation.</title>
        <authorList>
            <consortium name="The Broad Institute Genomics Platform"/>
            <consortium name="The Broad Institute Genome Sequencing Center for Infectious Disease"/>
            <person name="Wu L."/>
            <person name="Ma J."/>
        </authorList>
    </citation>
    <scope>NUCLEOTIDE SEQUENCE [LARGE SCALE GENOMIC DNA]</scope>
    <source>
        <strain evidence="4">JCM 12125</strain>
    </source>
</reference>
<dbReference type="Pfam" id="PF01541">
    <property type="entry name" value="GIY-YIG"/>
    <property type="match status" value="1"/>
</dbReference>
<dbReference type="CDD" id="cd10448">
    <property type="entry name" value="GIY-YIG_unchar_3"/>
    <property type="match status" value="1"/>
</dbReference>
<dbReference type="Proteomes" id="UP001596152">
    <property type="component" value="Unassembled WGS sequence"/>
</dbReference>
<dbReference type="SMART" id="SM00465">
    <property type="entry name" value="GIYc"/>
    <property type="match status" value="1"/>
</dbReference>
<dbReference type="EMBL" id="JBHSLF010000055">
    <property type="protein sequence ID" value="MFC5346122.1"/>
    <property type="molecule type" value="Genomic_DNA"/>
</dbReference>
<gene>
    <name evidence="3" type="ORF">ACFPIE_19570</name>
</gene>
<keyword evidence="4" id="KW-1185">Reference proteome</keyword>
<evidence type="ECO:0000313" key="4">
    <source>
        <dbReference type="Proteomes" id="UP001596152"/>
    </source>
</evidence>
<accession>A0ABW0FWN4</accession>
<dbReference type="PANTHER" id="PTHR34477:SF5">
    <property type="entry name" value="BSL5627 PROTEIN"/>
    <property type="match status" value="1"/>
</dbReference>
<evidence type="ECO:0000313" key="3">
    <source>
        <dbReference type="EMBL" id="MFC5346122.1"/>
    </source>
</evidence>
<evidence type="ECO:0000256" key="1">
    <source>
        <dbReference type="ARBA" id="ARBA00007435"/>
    </source>
</evidence>
<dbReference type="PROSITE" id="PS50164">
    <property type="entry name" value="GIY_YIG"/>
    <property type="match status" value="1"/>
</dbReference>
<dbReference type="InterPro" id="IPR000305">
    <property type="entry name" value="GIY-YIG_endonuc"/>
</dbReference>
<feature type="domain" description="GIY-YIG" evidence="2">
    <location>
        <begin position="3"/>
        <end position="80"/>
    </location>
</feature>
<sequence length="127" mass="14634">MAKAFYVYMLASGPCGWLYVGVTNDLVRRVSEHKQGVFDGYTAEHGIHQLVWFETHQYIDKAIVREQRIKRWLREWKFALVEKDNPRWQDLYGQVRAEQALARFGGADRACEFAASASPISAALRRG</sequence>
<comment type="similarity">
    <text evidence="1">Belongs to the UPF0213 family.</text>
</comment>
<proteinExistence type="inferred from homology"/>